<dbReference type="Proteomes" id="UP000280834">
    <property type="component" value="Unassembled WGS sequence"/>
</dbReference>
<proteinExistence type="predicted"/>
<reference evidence="4" key="1">
    <citation type="submission" date="2017-02" db="UniProtKB">
        <authorList>
            <consortium name="WormBaseParasite"/>
        </authorList>
    </citation>
    <scope>IDENTIFICATION</scope>
</reference>
<evidence type="ECO:0000313" key="2">
    <source>
        <dbReference type="EMBL" id="VDO07503.1"/>
    </source>
</evidence>
<dbReference type="EMBL" id="UZAG01000188">
    <property type="protein sequence ID" value="VDO07503.1"/>
    <property type="molecule type" value="Genomic_DNA"/>
</dbReference>
<accession>A0A0R3Q400</accession>
<feature type="transmembrane region" description="Helical" evidence="1">
    <location>
        <begin position="25"/>
        <end position="45"/>
    </location>
</feature>
<dbReference type="WBParaSite" id="BTMF_0000102101-mRNA-1">
    <property type="protein sequence ID" value="BTMF_0000102101-mRNA-1"/>
    <property type="gene ID" value="BTMF_0000102101"/>
</dbReference>
<dbReference type="AlphaFoldDB" id="A0A0R3Q400"/>
<reference evidence="2 3" key="2">
    <citation type="submission" date="2018-11" db="EMBL/GenBank/DDBJ databases">
        <authorList>
            <consortium name="Pathogen Informatics"/>
        </authorList>
    </citation>
    <scope>NUCLEOTIDE SEQUENCE [LARGE SCALE GENOMIC DNA]</scope>
</reference>
<gene>
    <name evidence="2" type="ORF">BTMF_LOCUS382</name>
</gene>
<organism evidence="4">
    <name type="scientific">Brugia timori</name>
    <dbReference type="NCBI Taxonomy" id="42155"/>
    <lineage>
        <taxon>Eukaryota</taxon>
        <taxon>Metazoa</taxon>
        <taxon>Ecdysozoa</taxon>
        <taxon>Nematoda</taxon>
        <taxon>Chromadorea</taxon>
        <taxon>Rhabditida</taxon>
        <taxon>Spirurina</taxon>
        <taxon>Spiruromorpha</taxon>
        <taxon>Filarioidea</taxon>
        <taxon>Onchocercidae</taxon>
        <taxon>Brugia</taxon>
    </lineage>
</organism>
<evidence type="ECO:0000313" key="4">
    <source>
        <dbReference type="WBParaSite" id="BTMF_0000102101-mRNA-1"/>
    </source>
</evidence>
<keyword evidence="1" id="KW-1133">Transmembrane helix</keyword>
<evidence type="ECO:0000313" key="3">
    <source>
        <dbReference type="Proteomes" id="UP000280834"/>
    </source>
</evidence>
<protein>
    <submittedName>
        <fullName evidence="4">ZP domain-containing protein</fullName>
    </submittedName>
</protein>
<keyword evidence="3" id="KW-1185">Reference proteome</keyword>
<sequence length="62" mass="7234">MEVEIDEVGCPRKIHVNITMQTGEIFTYMLGIFAIILIISTMLYYRYCKKSKSIKLTPQCEK</sequence>
<evidence type="ECO:0000256" key="1">
    <source>
        <dbReference type="SAM" id="Phobius"/>
    </source>
</evidence>
<name>A0A0R3Q400_9BILA</name>
<keyword evidence="1" id="KW-0472">Membrane</keyword>
<keyword evidence="1" id="KW-0812">Transmembrane</keyword>